<evidence type="ECO:0000256" key="8">
    <source>
        <dbReference type="SAM" id="Phobius"/>
    </source>
</evidence>
<keyword evidence="13" id="KW-1185">Reference proteome</keyword>
<evidence type="ECO:0000256" key="3">
    <source>
        <dbReference type="ARBA" id="ARBA00022692"/>
    </source>
</evidence>
<keyword evidence="5" id="KW-0677">Repeat</keyword>
<dbReference type="Proteomes" id="UP000028999">
    <property type="component" value="Unassembled WGS sequence"/>
</dbReference>
<gene>
    <name evidence="12" type="primary">BnaA06g12200D</name>
    <name evidence="12" type="ORF">GSBRNA2T00034863001</name>
</gene>
<feature type="signal peptide" evidence="9">
    <location>
        <begin position="1"/>
        <end position="21"/>
    </location>
</feature>
<keyword evidence="7 8" id="KW-0472">Membrane</keyword>
<evidence type="ECO:0000256" key="9">
    <source>
        <dbReference type="SAM" id="SignalP"/>
    </source>
</evidence>
<feature type="domain" description="Leucine-rich repeat-containing N-terminal plant-type" evidence="10">
    <location>
        <begin position="28"/>
        <end position="70"/>
    </location>
</feature>
<dbReference type="Pfam" id="PF08263">
    <property type="entry name" value="LRRNT_2"/>
    <property type="match status" value="2"/>
</dbReference>
<evidence type="ECO:0000313" key="13">
    <source>
        <dbReference type="Proteomes" id="UP000028999"/>
    </source>
</evidence>
<dbReference type="STRING" id="3708.A0A078GLY0"/>
<dbReference type="FunFam" id="3.80.10.10:FF:000095">
    <property type="entry name" value="LRR receptor-like serine/threonine-protein kinase GSO1"/>
    <property type="match status" value="1"/>
</dbReference>
<evidence type="ECO:0000256" key="2">
    <source>
        <dbReference type="ARBA" id="ARBA00022614"/>
    </source>
</evidence>
<evidence type="ECO:0000256" key="7">
    <source>
        <dbReference type="ARBA" id="ARBA00023136"/>
    </source>
</evidence>
<dbReference type="PRINTS" id="PR00019">
    <property type="entry name" value="LEURICHRPT"/>
</dbReference>
<evidence type="ECO:0000259" key="10">
    <source>
        <dbReference type="Pfam" id="PF08263"/>
    </source>
</evidence>
<protein>
    <submittedName>
        <fullName evidence="12">BnaA06g12200D protein</fullName>
    </submittedName>
</protein>
<dbReference type="InterPro" id="IPR036457">
    <property type="entry name" value="PPM-type-like_dom_sf"/>
</dbReference>
<keyword evidence="3 8" id="KW-0812">Transmembrane</keyword>
<keyword evidence="6 8" id="KW-1133">Transmembrane helix</keyword>
<evidence type="ECO:0000256" key="4">
    <source>
        <dbReference type="ARBA" id="ARBA00022729"/>
    </source>
</evidence>
<feature type="transmembrane region" description="Helical" evidence="8">
    <location>
        <begin position="804"/>
        <end position="825"/>
    </location>
</feature>
<proteinExistence type="predicted"/>
<keyword evidence="2" id="KW-0433">Leucine-rich repeat</keyword>
<dbReference type="GO" id="GO:0016020">
    <property type="term" value="C:membrane"/>
    <property type="evidence" value="ECO:0007669"/>
    <property type="project" value="UniProtKB-SubCell"/>
</dbReference>
<organism evidence="12 13">
    <name type="scientific">Brassica napus</name>
    <name type="common">Rape</name>
    <dbReference type="NCBI Taxonomy" id="3708"/>
    <lineage>
        <taxon>Eukaryota</taxon>
        <taxon>Viridiplantae</taxon>
        <taxon>Streptophyta</taxon>
        <taxon>Embryophyta</taxon>
        <taxon>Tracheophyta</taxon>
        <taxon>Spermatophyta</taxon>
        <taxon>Magnoliopsida</taxon>
        <taxon>eudicotyledons</taxon>
        <taxon>Gunneridae</taxon>
        <taxon>Pentapetalae</taxon>
        <taxon>rosids</taxon>
        <taxon>malvids</taxon>
        <taxon>Brassicales</taxon>
        <taxon>Brassicaceae</taxon>
        <taxon>Brassiceae</taxon>
        <taxon>Brassica</taxon>
    </lineage>
</organism>
<name>A0A078GLY0_BRANA</name>
<dbReference type="SUPFAM" id="SSF81606">
    <property type="entry name" value="PP2C-like"/>
    <property type="match status" value="1"/>
</dbReference>
<dbReference type="SMART" id="SM00369">
    <property type="entry name" value="LRR_TYP"/>
    <property type="match status" value="4"/>
</dbReference>
<dbReference type="InterPro" id="IPR003591">
    <property type="entry name" value="Leu-rich_rpt_typical-subtyp"/>
</dbReference>
<dbReference type="Pfam" id="PF13855">
    <property type="entry name" value="LRR_8"/>
    <property type="match status" value="1"/>
</dbReference>
<evidence type="ECO:0000313" key="12">
    <source>
        <dbReference type="EMBL" id="CDY26197.1"/>
    </source>
</evidence>
<dbReference type="InterPro" id="IPR053211">
    <property type="entry name" value="DNA_repair-toleration"/>
</dbReference>
<evidence type="ECO:0000259" key="11">
    <source>
        <dbReference type="Pfam" id="PF23598"/>
    </source>
</evidence>
<dbReference type="SUPFAM" id="SSF52058">
    <property type="entry name" value="L domain-like"/>
    <property type="match status" value="2"/>
</dbReference>
<dbReference type="Gene3D" id="3.60.40.10">
    <property type="entry name" value="PPM-type phosphatase domain"/>
    <property type="match status" value="1"/>
</dbReference>
<feature type="chain" id="PRO_5001735948" evidence="9">
    <location>
        <begin position="22"/>
        <end position="837"/>
    </location>
</feature>
<reference evidence="12 13" key="1">
    <citation type="journal article" date="2014" name="Science">
        <title>Plant genetics. Early allopolyploid evolution in the post-Neolithic Brassica napus oilseed genome.</title>
        <authorList>
            <person name="Chalhoub B."/>
            <person name="Denoeud F."/>
            <person name="Liu S."/>
            <person name="Parkin I.A."/>
            <person name="Tang H."/>
            <person name="Wang X."/>
            <person name="Chiquet J."/>
            <person name="Belcram H."/>
            <person name="Tong C."/>
            <person name="Samans B."/>
            <person name="Correa M."/>
            <person name="Da Silva C."/>
            <person name="Just J."/>
            <person name="Falentin C."/>
            <person name="Koh C.S."/>
            <person name="Le Clainche I."/>
            <person name="Bernard M."/>
            <person name="Bento P."/>
            <person name="Noel B."/>
            <person name="Labadie K."/>
            <person name="Alberti A."/>
            <person name="Charles M."/>
            <person name="Arnaud D."/>
            <person name="Guo H."/>
            <person name="Daviaud C."/>
            <person name="Alamery S."/>
            <person name="Jabbari K."/>
            <person name="Zhao M."/>
            <person name="Edger P.P."/>
            <person name="Chelaifa H."/>
            <person name="Tack D."/>
            <person name="Lassalle G."/>
            <person name="Mestiri I."/>
            <person name="Schnel N."/>
            <person name="Le Paslier M.C."/>
            <person name="Fan G."/>
            <person name="Renault V."/>
            <person name="Bayer P.E."/>
            <person name="Golicz A.A."/>
            <person name="Manoli S."/>
            <person name="Lee T.H."/>
            <person name="Thi V.H."/>
            <person name="Chalabi S."/>
            <person name="Hu Q."/>
            <person name="Fan C."/>
            <person name="Tollenaere R."/>
            <person name="Lu Y."/>
            <person name="Battail C."/>
            <person name="Shen J."/>
            <person name="Sidebottom C.H."/>
            <person name="Wang X."/>
            <person name="Canaguier A."/>
            <person name="Chauveau A."/>
            <person name="Berard A."/>
            <person name="Deniot G."/>
            <person name="Guan M."/>
            <person name="Liu Z."/>
            <person name="Sun F."/>
            <person name="Lim Y.P."/>
            <person name="Lyons E."/>
            <person name="Town C.D."/>
            <person name="Bancroft I."/>
            <person name="Wang X."/>
            <person name="Meng J."/>
            <person name="Ma J."/>
            <person name="Pires J.C."/>
            <person name="King G.J."/>
            <person name="Brunel D."/>
            <person name="Delourme R."/>
            <person name="Renard M."/>
            <person name="Aury J.M."/>
            <person name="Adams K.L."/>
            <person name="Batley J."/>
            <person name="Snowdon R.J."/>
            <person name="Tost J."/>
            <person name="Edwards D."/>
            <person name="Zhou Y."/>
            <person name="Hua W."/>
            <person name="Sharpe A.G."/>
            <person name="Paterson A.H."/>
            <person name="Guan C."/>
            <person name="Wincker P."/>
        </authorList>
    </citation>
    <scope>NUCLEOTIDE SEQUENCE [LARGE SCALE GENOMIC DNA]</scope>
    <source>
        <strain evidence="13">cv. Darmor-bzh</strain>
    </source>
</reference>
<feature type="domain" description="Disease resistance R13L4/SHOC-2-like LRR" evidence="11">
    <location>
        <begin position="665"/>
        <end position="801"/>
    </location>
</feature>
<accession>A0A078GLY0</accession>
<dbReference type="InterPro" id="IPR001611">
    <property type="entry name" value="Leu-rich_rpt"/>
</dbReference>
<dbReference type="InterPro" id="IPR032675">
    <property type="entry name" value="LRR_dom_sf"/>
</dbReference>
<dbReference type="AlphaFoldDB" id="A0A078GLY0"/>
<dbReference type="PaxDb" id="3708-A0A078GLY0"/>
<dbReference type="PANTHER" id="PTHR48060">
    <property type="entry name" value="DNA DAMAGE-REPAIR/TOLERATION PROTEIN DRT100"/>
    <property type="match status" value="1"/>
</dbReference>
<dbReference type="PANTHER" id="PTHR48060:SF21">
    <property type="entry name" value="L DOMAIN-LIKE PROTEIN"/>
    <property type="match status" value="1"/>
</dbReference>
<dbReference type="Gramene" id="CDY26197">
    <property type="protein sequence ID" value="CDY26197"/>
    <property type="gene ID" value="GSBRNA2T00034863001"/>
</dbReference>
<comment type="subcellular location">
    <subcellularLocation>
        <location evidence="1">Membrane</location>
        <topology evidence="1">Single-pass membrane protein</topology>
    </subcellularLocation>
</comment>
<sequence length="837" mass="94166">MLIPIQSYFILFLSLIFNTLASPRLEMNALLEFKNEFPLSAPDPHASFAFSFSSWNTSSDHCSWKGVTCNANSGEVISLFLQFIFLNGSLKANSSLLKLQHLDSLTLSHCNLIGKIPSSLGNLSHLIDLDLYGNNLVGEVPPTIGNLNQLTFMVLASNNLSEFGNTSSSSKLEWLNLASNNFNGPIPESISGFLKLGVLDLSNNSFLGPIPGSMSQLVSLRVLDLSYNKLEGQVPNVSRNQLSGKLPKSLINCKSMEYLNLKGNKFKDTFQVIFLVILPNSPSYHTWTSPTTFSKVQFHEALSFKDNIIFFTSHKHIWLVEKFKLFHLTSRIWISSEILGDDNALLSPLPVCDEGEKGTRISYQNTFNLEAAKTTETTNQVSTLLGENYEVFYLVLTENIIFSILAKRHNFFRCGHFGIYDGHGGRLAAEFAKKHLHLNVLSSGLPRELVCFTLFRFINNVLFFCAKLDCFGVTHSVGLTWHSFSSFSCFAKKAILDERKHNFIEVENKIIYVELIVNKSKAENVIPFHHFIIIVAYLLDILQVTLKCWPFLWFRNHLHQLRTIRCESNLILSMMIPSQSFFIFFLSIIFNTLASPTLQRDALLEFKNEFPISEPDDPLQKSLSSWNTSSSDHCSWEGVTCNANSGEVISFSLQFIFLNGGEIPSSLGNLSNLKHLEISSNQDLAGEIPSSLGNFSHLMYLDLSANDLVGEIPSSLGNLNQLTFMRFSTNNLTGHIPSSFANFNKLSNLDLSRNQFSGGDLPLILSNLTSLSELDLSNNHFKSKLPSNMSRLHNLKVFDVKRNYFLGNVPTSLFMIPMLLGFYWANPWIYIQINFPQ</sequence>
<feature type="transmembrane region" description="Helical" evidence="8">
    <location>
        <begin position="570"/>
        <end position="590"/>
    </location>
</feature>
<dbReference type="Pfam" id="PF23598">
    <property type="entry name" value="LRR_14"/>
    <property type="match status" value="1"/>
</dbReference>
<dbReference type="InterPro" id="IPR013210">
    <property type="entry name" value="LRR_N_plant-typ"/>
</dbReference>
<evidence type="ECO:0000256" key="1">
    <source>
        <dbReference type="ARBA" id="ARBA00004167"/>
    </source>
</evidence>
<dbReference type="Pfam" id="PF00560">
    <property type="entry name" value="LRR_1"/>
    <property type="match status" value="2"/>
</dbReference>
<evidence type="ECO:0000256" key="5">
    <source>
        <dbReference type="ARBA" id="ARBA00022737"/>
    </source>
</evidence>
<dbReference type="EMBL" id="LK032186">
    <property type="protein sequence ID" value="CDY26197.1"/>
    <property type="molecule type" value="Genomic_DNA"/>
</dbReference>
<dbReference type="Gene3D" id="3.80.10.10">
    <property type="entry name" value="Ribonuclease Inhibitor"/>
    <property type="match status" value="5"/>
</dbReference>
<feature type="domain" description="Leucine-rich repeat-containing N-terminal plant-type" evidence="10">
    <location>
        <begin position="599"/>
        <end position="642"/>
    </location>
</feature>
<keyword evidence="4 9" id="KW-0732">Signal</keyword>
<evidence type="ECO:0000256" key="6">
    <source>
        <dbReference type="ARBA" id="ARBA00022989"/>
    </source>
</evidence>
<dbReference type="InterPro" id="IPR055414">
    <property type="entry name" value="LRR_R13L4/SHOC2-like"/>
</dbReference>